<accession>M2N5U5</accession>
<dbReference type="KEGG" id="bcom:BAUCODRAFT_402500"/>
<dbReference type="EMBL" id="KB445552">
    <property type="protein sequence ID" value="EMC99398.1"/>
    <property type="molecule type" value="Genomic_DNA"/>
</dbReference>
<dbReference type="Proteomes" id="UP000011761">
    <property type="component" value="Unassembled WGS sequence"/>
</dbReference>
<dbReference type="AlphaFoldDB" id="M2N5U5"/>
<reference evidence="1 2" key="1">
    <citation type="journal article" date="2012" name="PLoS Pathog.">
        <title>Diverse lifestyles and strategies of plant pathogenesis encoded in the genomes of eighteen Dothideomycetes fungi.</title>
        <authorList>
            <person name="Ohm R.A."/>
            <person name="Feau N."/>
            <person name="Henrissat B."/>
            <person name="Schoch C.L."/>
            <person name="Horwitz B.A."/>
            <person name="Barry K.W."/>
            <person name="Condon B.J."/>
            <person name="Copeland A.C."/>
            <person name="Dhillon B."/>
            <person name="Glaser F."/>
            <person name="Hesse C.N."/>
            <person name="Kosti I."/>
            <person name="LaButti K."/>
            <person name="Lindquist E.A."/>
            <person name="Lucas S."/>
            <person name="Salamov A.A."/>
            <person name="Bradshaw R.E."/>
            <person name="Ciuffetti L."/>
            <person name="Hamelin R.C."/>
            <person name="Kema G.H.J."/>
            <person name="Lawrence C."/>
            <person name="Scott J.A."/>
            <person name="Spatafora J.W."/>
            <person name="Turgeon B.G."/>
            <person name="de Wit P.J.G.M."/>
            <person name="Zhong S."/>
            <person name="Goodwin S.B."/>
            <person name="Grigoriev I.V."/>
        </authorList>
    </citation>
    <scope>NUCLEOTIDE SEQUENCE [LARGE SCALE GENOMIC DNA]</scope>
    <source>
        <strain evidence="1 2">UAMH 10762</strain>
    </source>
</reference>
<name>M2N5U5_BAUPA</name>
<evidence type="ECO:0000313" key="1">
    <source>
        <dbReference type="EMBL" id="EMC99398.1"/>
    </source>
</evidence>
<keyword evidence="2" id="KW-1185">Reference proteome</keyword>
<proteinExistence type="predicted"/>
<dbReference type="HOGENOM" id="CLU_2497541_0_0_1"/>
<dbReference type="GeneID" id="19113962"/>
<protein>
    <submittedName>
        <fullName evidence="1">Uncharacterized protein</fullName>
    </submittedName>
</protein>
<organism evidence="1 2">
    <name type="scientific">Baudoinia panamericana (strain UAMH 10762)</name>
    <name type="common">Angels' share fungus</name>
    <name type="synonym">Baudoinia compniacensis (strain UAMH 10762)</name>
    <dbReference type="NCBI Taxonomy" id="717646"/>
    <lineage>
        <taxon>Eukaryota</taxon>
        <taxon>Fungi</taxon>
        <taxon>Dikarya</taxon>
        <taxon>Ascomycota</taxon>
        <taxon>Pezizomycotina</taxon>
        <taxon>Dothideomycetes</taxon>
        <taxon>Dothideomycetidae</taxon>
        <taxon>Mycosphaerellales</taxon>
        <taxon>Teratosphaeriaceae</taxon>
        <taxon>Baudoinia</taxon>
    </lineage>
</organism>
<sequence>MKALSPSSCRRIAATRITMPAFHAGCKSVPKGSFKHKLSAQYEHTPLSSLTLQHPQLQLLRCELRDTFVNRPICSYDACVRKHILY</sequence>
<evidence type="ECO:0000313" key="2">
    <source>
        <dbReference type="Proteomes" id="UP000011761"/>
    </source>
</evidence>
<dbReference type="RefSeq" id="XP_007674278.1">
    <property type="nucleotide sequence ID" value="XM_007676088.1"/>
</dbReference>
<gene>
    <name evidence="1" type="ORF">BAUCODRAFT_402500</name>
</gene>